<proteinExistence type="predicted"/>
<name>A0A0B7BYF5_9EUPU</name>
<feature type="non-terminal residue" evidence="2">
    <location>
        <position position="128"/>
    </location>
</feature>
<gene>
    <name evidence="2" type="primary">ORF217449</name>
</gene>
<accession>A0A0B7BYF5</accession>
<dbReference type="AlphaFoldDB" id="A0A0B7BYF5"/>
<feature type="compositionally biased region" description="Acidic residues" evidence="1">
    <location>
        <begin position="7"/>
        <end position="19"/>
    </location>
</feature>
<feature type="non-terminal residue" evidence="2">
    <location>
        <position position="1"/>
    </location>
</feature>
<organism evidence="2">
    <name type="scientific">Arion vulgaris</name>
    <dbReference type="NCBI Taxonomy" id="1028688"/>
    <lineage>
        <taxon>Eukaryota</taxon>
        <taxon>Metazoa</taxon>
        <taxon>Spiralia</taxon>
        <taxon>Lophotrochozoa</taxon>
        <taxon>Mollusca</taxon>
        <taxon>Gastropoda</taxon>
        <taxon>Heterobranchia</taxon>
        <taxon>Euthyneura</taxon>
        <taxon>Panpulmonata</taxon>
        <taxon>Eupulmonata</taxon>
        <taxon>Stylommatophora</taxon>
        <taxon>Helicina</taxon>
        <taxon>Arionoidea</taxon>
        <taxon>Arionidae</taxon>
        <taxon>Arion</taxon>
    </lineage>
</organism>
<feature type="region of interest" description="Disordered" evidence="1">
    <location>
        <begin position="1"/>
        <end position="23"/>
    </location>
</feature>
<reference evidence="2" key="1">
    <citation type="submission" date="2014-12" db="EMBL/GenBank/DDBJ databases">
        <title>Insight into the proteome of Arion vulgaris.</title>
        <authorList>
            <person name="Aradska J."/>
            <person name="Bulat T."/>
            <person name="Smidak R."/>
            <person name="Sarate P."/>
            <person name="Gangsoo J."/>
            <person name="Sialana F."/>
            <person name="Bilban M."/>
            <person name="Lubec G."/>
        </authorList>
    </citation>
    <scope>NUCLEOTIDE SEQUENCE</scope>
    <source>
        <tissue evidence="2">Skin</tissue>
    </source>
</reference>
<evidence type="ECO:0000256" key="1">
    <source>
        <dbReference type="SAM" id="MobiDB-lite"/>
    </source>
</evidence>
<evidence type="ECO:0000313" key="2">
    <source>
        <dbReference type="EMBL" id="CEK97988.1"/>
    </source>
</evidence>
<protein>
    <submittedName>
        <fullName evidence="2">Uncharacterized protein</fullName>
    </submittedName>
</protein>
<dbReference type="EMBL" id="HACG01051117">
    <property type="protein sequence ID" value="CEK97988.1"/>
    <property type="molecule type" value="Transcribed_RNA"/>
</dbReference>
<sequence length="128" mass="13760">NAADSNSMDEDYSDDDDDASQFHDAEETVADEVQANDVGRHKACLATFRSPEVTGDVYEKTSTTNQTSHLDAGLCNIDTKMHVDLLLLDANFACRSSNGISNVNNSALTTSSEVKSCSLSSIIPSDQH</sequence>